<accession>A0ABZ1ZLV8</accession>
<protein>
    <submittedName>
        <fullName evidence="2">Uncharacterized protein</fullName>
    </submittedName>
</protein>
<feature type="region of interest" description="Disordered" evidence="1">
    <location>
        <begin position="14"/>
        <end position="43"/>
    </location>
</feature>
<reference evidence="2" key="1">
    <citation type="submission" date="2022-10" db="EMBL/GenBank/DDBJ databases">
        <title>The complete genomes of actinobacterial strains from the NBC collection.</title>
        <authorList>
            <person name="Joergensen T.S."/>
            <person name="Alvarez Arevalo M."/>
            <person name="Sterndorff E.B."/>
            <person name="Faurdal D."/>
            <person name="Vuksanovic O."/>
            <person name="Mourched A.-S."/>
            <person name="Charusanti P."/>
            <person name="Shaw S."/>
            <person name="Blin K."/>
            <person name="Weber T."/>
        </authorList>
    </citation>
    <scope>NUCLEOTIDE SEQUENCE</scope>
    <source>
        <strain evidence="2">NBC_01436</strain>
    </source>
</reference>
<evidence type="ECO:0000313" key="3">
    <source>
        <dbReference type="Proteomes" id="UP001431926"/>
    </source>
</evidence>
<dbReference type="RefSeq" id="WP_329356941.1">
    <property type="nucleotide sequence ID" value="NZ_CP109490.1"/>
</dbReference>
<keyword evidence="3" id="KW-1185">Reference proteome</keyword>
<evidence type="ECO:0000256" key="1">
    <source>
        <dbReference type="SAM" id="MobiDB-lite"/>
    </source>
</evidence>
<dbReference type="Proteomes" id="UP001431926">
    <property type="component" value="Chromosome"/>
</dbReference>
<gene>
    <name evidence="2" type="ORF">OG367_20695</name>
</gene>
<sequence>MAALTPEDAAVLKRAEAGREEWPDGTYAGARTRRTAGQPDPDAAEHVQELLEALEGWRLGDRAKHPWPPA</sequence>
<name>A0ABZ1ZLV8_STRAQ</name>
<evidence type="ECO:0000313" key="2">
    <source>
        <dbReference type="EMBL" id="WUX38507.1"/>
    </source>
</evidence>
<dbReference type="EMBL" id="CP109491">
    <property type="protein sequence ID" value="WUX38507.1"/>
    <property type="molecule type" value="Genomic_DNA"/>
</dbReference>
<organism evidence="2 3">
    <name type="scientific">Streptomyces anulatus</name>
    <name type="common">Streptomyces chrysomallus</name>
    <dbReference type="NCBI Taxonomy" id="1892"/>
    <lineage>
        <taxon>Bacteria</taxon>
        <taxon>Bacillati</taxon>
        <taxon>Actinomycetota</taxon>
        <taxon>Actinomycetes</taxon>
        <taxon>Kitasatosporales</taxon>
        <taxon>Streptomycetaceae</taxon>
        <taxon>Streptomyces</taxon>
    </lineage>
</organism>
<proteinExistence type="predicted"/>